<dbReference type="GO" id="GO:0033179">
    <property type="term" value="C:proton-transporting V-type ATPase, V0 domain"/>
    <property type="evidence" value="ECO:0007669"/>
    <property type="project" value="InterPro"/>
</dbReference>
<keyword evidence="3 7" id="KW-0375">Hydrogen ion transport</keyword>
<gene>
    <name evidence="8" type="ORF">COEREDRAFT_12350</name>
</gene>
<comment type="subunit">
    <text evidence="7">V-ATPase is a heteromultimeric enzyme made up of two complexes: the ATP-hydrolytic V1 complex and the proton translocation V0 complex.</text>
</comment>
<keyword evidence="4 7" id="KW-0406">Ion transport</keyword>
<dbReference type="InterPro" id="IPR002843">
    <property type="entry name" value="ATPase_V0-cplx_csu/dsu"/>
</dbReference>
<dbReference type="Pfam" id="PF01992">
    <property type="entry name" value="vATP-synt_AC39"/>
    <property type="match status" value="1"/>
</dbReference>
<dbReference type="STRING" id="763665.A0A2G5B103"/>
<reference evidence="8 9" key="1">
    <citation type="journal article" date="2015" name="Genome Biol. Evol.">
        <title>Phylogenomic analyses indicate that early fungi evolved digesting cell walls of algal ancestors of land plants.</title>
        <authorList>
            <person name="Chang Y."/>
            <person name="Wang S."/>
            <person name="Sekimoto S."/>
            <person name="Aerts A.L."/>
            <person name="Choi C."/>
            <person name="Clum A."/>
            <person name="LaButti K.M."/>
            <person name="Lindquist E.A."/>
            <person name="Yee Ngan C."/>
            <person name="Ohm R.A."/>
            <person name="Salamov A.A."/>
            <person name="Grigoriev I.V."/>
            <person name="Spatafora J.W."/>
            <person name="Berbee M.L."/>
        </authorList>
    </citation>
    <scope>NUCLEOTIDE SEQUENCE [LARGE SCALE GENOMIC DNA]</scope>
    <source>
        <strain evidence="8 9">NRRL 1564</strain>
    </source>
</reference>
<dbReference type="Gene3D" id="1.10.132.50">
    <property type="entry name" value="ATP synthase (C/AC39) subunit, domain 3"/>
    <property type="match status" value="1"/>
</dbReference>
<evidence type="ECO:0000256" key="2">
    <source>
        <dbReference type="ARBA" id="ARBA00022448"/>
    </source>
</evidence>
<keyword evidence="2 7" id="KW-0813">Transport</keyword>
<dbReference type="GO" id="GO:0005773">
    <property type="term" value="C:vacuole"/>
    <property type="evidence" value="ECO:0007669"/>
    <property type="project" value="UniProtKB-ARBA"/>
</dbReference>
<organism evidence="8 9">
    <name type="scientific">Coemansia reversa (strain ATCC 12441 / NRRL 1564)</name>
    <dbReference type="NCBI Taxonomy" id="763665"/>
    <lineage>
        <taxon>Eukaryota</taxon>
        <taxon>Fungi</taxon>
        <taxon>Fungi incertae sedis</taxon>
        <taxon>Zoopagomycota</taxon>
        <taxon>Kickxellomycotina</taxon>
        <taxon>Kickxellomycetes</taxon>
        <taxon>Kickxellales</taxon>
        <taxon>Kickxellaceae</taxon>
        <taxon>Coemansia</taxon>
    </lineage>
</organism>
<accession>A0A2G5B103</accession>
<name>A0A2G5B103_COERN</name>
<dbReference type="PIRSF" id="PIRSF018497">
    <property type="entry name" value="V-ATP_synth_D"/>
    <property type="match status" value="1"/>
</dbReference>
<comment type="similarity">
    <text evidence="1 7">Belongs to the V-ATPase V0D/AC39 subunit family.</text>
</comment>
<dbReference type="InterPro" id="IPR036079">
    <property type="entry name" value="ATPase_csu/dsu_sf"/>
</dbReference>
<comment type="function">
    <text evidence="5 7">Subunit of the V0 complex of vacuolar(H+)-ATPase (V-ATPase), a multisubunit enzyme composed of a peripheral complex (V1) that hydrolyzes ATP and a membrane integral complex (V0) that translocates protons. V-ATPase is responsible for acidifying and maintaining the pH of intracellular compartments. This subunit is a non-integral membrane component of the membrane pore domain and is required for proper assembly of the V0 sector. Might be involved in the regulated assembly of V1 subunits onto the membrane sector or alternatively may prevent the passage of protons through V0 pores.</text>
</comment>
<dbReference type="FunFam" id="1.20.1690.10:FF:000003">
    <property type="entry name" value="V-type proton ATPase subunit"/>
    <property type="match status" value="1"/>
</dbReference>
<dbReference type="InterPro" id="IPR035067">
    <property type="entry name" value="V-type_ATPase_csu/dsu"/>
</dbReference>
<protein>
    <recommendedName>
        <fullName evidence="7">V-type proton ATPase subunit</fullName>
    </recommendedName>
</protein>
<dbReference type="PANTHER" id="PTHR11028">
    <property type="entry name" value="VACUOLAR ATP SYNTHASE SUBUNIT AC39"/>
    <property type="match status" value="1"/>
</dbReference>
<evidence type="ECO:0000256" key="5">
    <source>
        <dbReference type="ARBA" id="ARBA00059115"/>
    </source>
</evidence>
<dbReference type="AlphaFoldDB" id="A0A2G5B103"/>
<dbReference type="FunFam" id="1.20.1690.10:FF:000001">
    <property type="entry name" value="V-type proton ATPase subunit"/>
    <property type="match status" value="1"/>
</dbReference>
<dbReference type="GO" id="GO:0046961">
    <property type="term" value="F:proton-transporting ATPase activity, rotational mechanism"/>
    <property type="evidence" value="ECO:0007669"/>
    <property type="project" value="InterPro"/>
</dbReference>
<evidence type="ECO:0000256" key="3">
    <source>
        <dbReference type="ARBA" id="ARBA00022781"/>
    </source>
</evidence>
<sequence length="355" mass="40551">MNEIHFNADAGYLEGIVRGYRDGLITSPQYLNLTQCETMDDLKLQLATTDYGTFLQNEPSPLSTSTLSTRCTDALVAEFQYLQQNAAEPISKFLDYITYGYMIDNVILLITGTLHERDTHDLLEKCHPLGFFDSMPALCVATTVQDLYNTVMVDSPLAAYFRECLSAEDLNELNIEIIRNTLYKAYLEDFYIYCQGLGEPTAAIMADILNFEADRRTVNITINSFGTELSKDDRSKLYPRLGNMYPEAQTRFARVDDMDQVKAILEQYGEYRSLLIGVNLNASTGGAGGNELSLEDRFFSKEVQLNKDAFEQQFHYGVFFSWLRLKEQEIRNVVWIAECISQQQKDKVNNYTTIY</sequence>
<proteinExistence type="inferred from homology"/>
<dbReference type="EMBL" id="KZ303588">
    <property type="protein sequence ID" value="PIA12689.1"/>
    <property type="molecule type" value="Genomic_DNA"/>
</dbReference>
<evidence type="ECO:0000256" key="1">
    <source>
        <dbReference type="ARBA" id="ARBA00006709"/>
    </source>
</evidence>
<dbReference type="FunFam" id="1.10.132.50:FF:000002">
    <property type="entry name" value="V-type proton ATPase subunit"/>
    <property type="match status" value="1"/>
</dbReference>
<evidence type="ECO:0000313" key="9">
    <source>
        <dbReference type="Proteomes" id="UP000242474"/>
    </source>
</evidence>
<dbReference type="Proteomes" id="UP000242474">
    <property type="component" value="Unassembled WGS sequence"/>
</dbReference>
<dbReference type="SUPFAM" id="SSF103486">
    <property type="entry name" value="V-type ATP synthase subunit C"/>
    <property type="match status" value="1"/>
</dbReference>
<evidence type="ECO:0000256" key="7">
    <source>
        <dbReference type="PIRNR" id="PIRNR018497"/>
    </source>
</evidence>
<dbReference type="OrthoDB" id="10250083at2759"/>
<dbReference type="Gene3D" id="1.20.1690.10">
    <property type="entry name" value="V-type ATP synthase subunit C domain"/>
    <property type="match status" value="2"/>
</dbReference>
<evidence type="ECO:0000313" key="8">
    <source>
        <dbReference type="EMBL" id="PIA12689.1"/>
    </source>
</evidence>
<dbReference type="InterPro" id="IPR044911">
    <property type="entry name" value="V-type_ATPase_csu/dsu_dom_3"/>
</dbReference>
<evidence type="ECO:0000256" key="6">
    <source>
        <dbReference type="ARBA" id="ARBA00059209"/>
    </source>
</evidence>
<comment type="function">
    <text evidence="6">Subunit of the integral membrane V0 complex of vacuolar ATPase. Vacuolar ATPase is responsible for acidifying a variety of intracellular compartments in eukaryotic cells, thus providing most of the energy required for transport processes in the vacuolar system.</text>
</comment>
<dbReference type="InterPro" id="IPR016727">
    <property type="entry name" value="ATPase_V0-cplx_dsu"/>
</dbReference>
<evidence type="ECO:0000256" key="4">
    <source>
        <dbReference type="ARBA" id="ARBA00023065"/>
    </source>
</evidence>
<keyword evidence="9" id="KW-1185">Reference proteome</keyword>